<dbReference type="OrthoDB" id="5964434at2759"/>
<evidence type="ECO:0000313" key="3">
    <source>
        <dbReference type="Proteomes" id="UP000594262"/>
    </source>
</evidence>
<reference evidence="2" key="1">
    <citation type="submission" date="2021-01" db="UniProtKB">
        <authorList>
            <consortium name="EnsemblMetazoa"/>
        </authorList>
    </citation>
    <scope>IDENTIFICATION</scope>
</reference>
<keyword evidence="1" id="KW-1133">Transmembrane helix</keyword>
<accession>A0A7M6DLM1</accession>
<evidence type="ECO:0000313" key="2">
    <source>
        <dbReference type="EnsemblMetazoa" id="CLYHEMP015143.1"/>
    </source>
</evidence>
<sequence length="140" mass="15940">MTFENYLNISTTSFVNSLNNNQTLWLDGDCDPTKANCHGYIRKMISFYKTTGGWIMLGIVLCGIGCMIFTFVQNCLMNRSRTQLRTTVDGQRIIAWKNRHEIGKLSKGPIRKVNVYNGFIGFDECDEVKARTIIESQSLV</sequence>
<dbReference type="Proteomes" id="UP000594262">
    <property type="component" value="Unplaced"/>
</dbReference>
<evidence type="ECO:0000256" key="1">
    <source>
        <dbReference type="SAM" id="Phobius"/>
    </source>
</evidence>
<proteinExistence type="predicted"/>
<keyword evidence="1" id="KW-0472">Membrane</keyword>
<keyword evidence="3" id="KW-1185">Reference proteome</keyword>
<dbReference type="EnsemblMetazoa" id="CLYHEMT015143.1">
    <property type="protein sequence ID" value="CLYHEMP015143.1"/>
    <property type="gene ID" value="CLYHEMG015143"/>
</dbReference>
<protein>
    <submittedName>
        <fullName evidence="2">Uncharacterized protein</fullName>
    </submittedName>
</protein>
<dbReference type="AlphaFoldDB" id="A0A7M6DLM1"/>
<organism evidence="2 3">
    <name type="scientific">Clytia hemisphaerica</name>
    <dbReference type="NCBI Taxonomy" id="252671"/>
    <lineage>
        <taxon>Eukaryota</taxon>
        <taxon>Metazoa</taxon>
        <taxon>Cnidaria</taxon>
        <taxon>Hydrozoa</taxon>
        <taxon>Hydroidolina</taxon>
        <taxon>Leptothecata</taxon>
        <taxon>Obeliida</taxon>
        <taxon>Clytiidae</taxon>
        <taxon>Clytia</taxon>
    </lineage>
</organism>
<name>A0A7M6DLM1_9CNID</name>
<keyword evidence="1" id="KW-0812">Transmembrane</keyword>
<feature type="transmembrane region" description="Helical" evidence="1">
    <location>
        <begin position="54"/>
        <end position="76"/>
    </location>
</feature>